<organism evidence="8 9">
    <name type="scientific">Candida boidinii</name>
    <name type="common">Yeast</name>
    <dbReference type="NCBI Taxonomy" id="5477"/>
    <lineage>
        <taxon>Eukaryota</taxon>
        <taxon>Fungi</taxon>
        <taxon>Dikarya</taxon>
        <taxon>Ascomycota</taxon>
        <taxon>Saccharomycotina</taxon>
        <taxon>Pichiomycetes</taxon>
        <taxon>Pichiales</taxon>
        <taxon>Pichiaceae</taxon>
        <taxon>Ogataea</taxon>
        <taxon>Ogataea/Candida clade</taxon>
    </lineage>
</organism>
<comment type="subcellular location">
    <subcellularLocation>
        <location evidence="1">Cell membrane</location>
        <topology evidence="1">Multi-pass membrane protein</topology>
    </subcellularLocation>
</comment>
<evidence type="ECO:0000256" key="4">
    <source>
        <dbReference type="ARBA" id="ARBA00022989"/>
    </source>
</evidence>
<name>A0A9W6WAF4_CANBO</name>
<dbReference type="EMBL" id="BSXN01001162">
    <property type="protein sequence ID" value="GME71885.1"/>
    <property type="molecule type" value="Genomic_DNA"/>
</dbReference>
<feature type="domain" description="DUF202" evidence="7">
    <location>
        <begin position="76"/>
        <end position="160"/>
    </location>
</feature>
<protein>
    <submittedName>
        <fullName evidence="8">Unnamed protein product</fullName>
    </submittedName>
</protein>
<evidence type="ECO:0000259" key="7">
    <source>
        <dbReference type="Pfam" id="PF02656"/>
    </source>
</evidence>
<proteinExistence type="predicted"/>
<keyword evidence="4 6" id="KW-1133">Transmembrane helix</keyword>
<keyword evidence="2" id="KW-1003">Cell membrane</keyword>
<feature type="transmembrane region" description="Helical" evidence="6">
    <location>
        <begin position="131"/>
        <end position="156"/>
    </location>
</feature>
<dbReference type="AlphaFoldDB" id="A0A9W6WAF4"/>
<dbReference type="Pfam" id="PF02656">
    <property type="entry name" value="DUF202"/>
    <property type="match status" value="1"/>
</dbReference>
<dbReference type="PANTHER" id="PTHR34187:SF2">
    <property type="entry name" value="DUF202 DOMAIN-CONTAINING PROTEIN"/>
    <property type="match status" value="1"/>
</dbReference>
<dbReference type="GO" id="GO:0005886">
    <property type="term" value="C:plasma membrane"/>
    <property type="evidence" value="ECO:0007669"/>
    <property type="project" value="UniProtKB-SubCell"/>
</dbReference>
<feature type="transmembrane region" description="Helical" evidence="6">
    <location>
        <begin position="177"/>
        <end position="195"/>
    </location>
</feature>
<evidence type="ECO:0000313" key="8">
    <source>
        <dbReference type="EMBL" id="GME71885.1"/>
    </source>
</evidence>
<evidence type="ECO:0000256" key="1">
    <source>
        <dbReference type="ARBA" id="ARBA00004651"/>
    </source>
</evidence>
<evidence type="ECO:0000256" key="6">
    <source>
        <dbReference type="SAM" id="Phobius"/>
    </source>
</evidence>
<comment type="caution">
    <text evidence="8">The sequence shown here is derived from an EMBL/GenBank/DDBJ whole genome shotgun (WGS) entry which is preliminary data.</text>
</comment>
<keyword evidence="5 6" id="KW-0472">Membrane</keyword>
<dbReference type="PANTHER" id="PTHR34187">
    <property type="entry name" value="FGR18P"/>
    <property type="match status" value="1"/>
</dbReference>
<keyword evidence="9" id="KW-1185">Reference proteome</keyword>
<evidence type="ECO:0000313" key="9">
    <source>
        <dbReference type="Proteomes" id="UP001165120"/>
    </source>
</evidence>
<dbReference type="InterPro" id="IPR003807">
    <property type="entry name" value="DUF202"/>
</dbReference>
<evidence type="ECO:0000256" key="2">
    <source>
        <dbReference type="ARBA" id="ARBA00022475"/>
    </source>
</evidence>
<feature type="transmembrane region" description="Helical" evidence="6">
    <location>
        <begin position="88"/>
        <end position="106"/>
    </location>
</feature>
<accession>A0A9W6WAF4</accession>
<reference evidence="8" key="1">
    <citation type="submission" date="2023-04" db="EMBL/GenBank/DDBJ databases">
        <title>Candida boidinii NBRC 10035.</title>
        <authorList>
            <person name="Ichikawa N."/>
            <person name="Sato H."/>
            <person name="Tonouchi N."/>
        </authorList>
    </citation>
    <scope>NUCLEOTIDE SEQUENCE</scope>
    <source>
        <strain evidence="8">NBRC 10035</strain>
    </source>
</reference>
<dbReference type="InterPro" id="IPR052053">
    <property type="entry name" value="IM_YidH-like"/>
</dbReference>
<dbReference type="Proteomes" id="UP001165120">
    <property type="component" value="Unassembled WGS sequence"/>
</dbReference>
<sequence length="198" mass="21608">MQSTTVEHSTVRGDIGVSTGTSKSNLATDIPELLHQLTDHAHDDGIRDIDADLETARLLATWNAELIVENKVSEPRDILMTERTTLSWLKFSIVLIVASVAVFLNYRIETDESNSKIGDGDGSGNVRDSTVYATTIGLLFAALSLVGTICSAINYYKAIRNYASEKITTFDSRITTVFFSVCIATLIGINIALMIKSE</sequence>
<evidence type="ECO:0000256" key="3">
    <source>
        <dbReference type="ARBA" id="ARBA00022692"/>
    </source>
</evidence>
<evidence type="ECO:0000256" key="5">
    <source>
        <dbReference type="ARBA" id="ARBA00023136"/>
    </source>
</evidence>
<gene>
    <name evidence="8" type="ORF">Cboi02_000338900</name>
</gene>
<keyword evidence="3 6" id="KW-0812">Transmembrane</keyword>